<protein>
    <submittedName>
        <fullName evidence="3">Helix-turn-helix protein</fullName>
    </submittedName>
</protein>
<keyword evidence="1" id="KW-1133">Transmembrane helix</keyword>
<evidence type="ECO:0000313" key="3">
    <source>
        <dbReference type="EMBL" id="RAR46994.1"/>
    </source>
</evidence>
<dbReference type="InterPro" id="IPR001387">
    <property type="entry name" value="Cro/C1-type_HTH"/>
</dbReference>
<dbReference type="CDD" id="cd00093">
    <property type="entry name" value="HTH_XRE"/>
    <property type="match status" value="1"/>
</dbReference>
<dbReference type="GO" id="GO:0003677">
    <property type="term" value="F:DNA binding"/>
    <property type="evidence" value="ECO:0007669"/>
    <property type="project" value="InterPro"/>
</dbReference>
<comment type="caution">
    <text evidence="3">The sequence shown here is derived from an EMBL/GenBank/DDBJ whole genome shotgun (WGS) entry which is preliminary data.</text>
</comment>
<accession>A0A328WT12</accession>
<feature type="transmembrane region" description="Helical" evidence="1">
    <location>
        <begin position="185"/>
        <end position="205"/>
    </location>
</feature>
<feature type="transmembrane region" description="Helical" evidence="1">
    <location>
        <begin position="83"/>
        <end position="102"/>
    </location>
</feature>
<keyword evidence="1" id="KW-0812">Transmembrane</keyword>
<dbReference type="Gene3D" id="1.10.260.40">
    <property type="entry name" value="lambda repressor-like DNA-binding domains"/>
    <property type="match status" value="1"/>
</dbReference>
<dbReference type="Proteomes" id="UP000249518">
    <property type="component" value="Unassembled WGS sequence"/>
</dbReference>
<feature type="transmembrane region" description="Helical" evidence="1">
    <location>
        <begin position="122"/>
        <end position="144"/>
    </location>
</feature>
<evidence type="ECO:0000259" key="2">
    <source>
        <dbReference type="PROSITE" id="PS50943"/>
    </source>
</evidence>
<feature type="transmembrane region" description="Helical" evidence="1">
    <location>
        <begin position="151"/>
        <end position="170"/>
    </location>
</feature>
<organism evidence="3 4">
    <name type="scientific">Flavobacterium lacus</name>
    <dbReference type="NCBI Taxonomy" id="1353778"/>
    <lineage>
        <taxon>Bacteria</taxon>
        <taxon>Pseudomonadati</taxon>
        <taxon>Bacteroidota</taxon>
        <taxon>Flavobacteriia</taxon>
        <taxon>Flavobacteriales</taxon>
        <taxon>Flavobacteriaceae</taxon>
        <taxon>Flavobacterium</taxon>
    </lineage>
</organism>
<reference evidence="3 4" key="1">
    <citation type="submission" date="2018-06" db="EMBL/GenBank/DDBJ databases">
        <title>Genomic Encyclopedia of Type Strains, Phase III (KMG-III): the genomes of soil and plant-associated and newly described type strains.</title>
        <authorList>
            <person name="Whitman W."/>
        </authorList>
    </citation>
    <scope>NUCLEOTIDE SEQUENCE [LARGE SCALE GENOMIC DNA]</scope>
    <source>
        <strain evidence="3 4">CGMCC 1.12504</strain>
    </source>
</reference>
<dbReference type="PROSITE" id="PS50943">
    <property type="entry name" value="HTH_CROC1"/>
    <property type="match status" value="1"/>
</dbReference>
<keyword evidence="4" id="KW-1185">Reference proteome</keyword>
<dbReference type="InterPro" id="IPR010982">
    <property type="entry name" value="Lambda_DNA-bd_dom_sf"/>
</dbReference>
<keyword evidence="1" id="KW-0472">Membrane</keyword>
<dbReference type="Pfam" id="PF01381">
    <property type="entry name" value="HTH_3"/>
    <property type="match status" value="1"/>
</dbReference>
<gene>
    <name evidence="3" type="ORF">B0I10_1127</name>
</gene>
<name>A0A328WT12_9FLAO</name>
<evidence type="ECO:0000256" key="1">
    <source>
        <dbReference type="SAM" id="Phobius"/>
    </source>
</evidence>
<dbReference type="AlphaFoldDB" id="A0A328WT12"/>
<feature type="transmembrane region" description="Helical" evidence="1">
    <location>
        <begin position="217"/>
        <end position="244"/>
    </location>
</feature>
<dbReference type="EMBL" id="QLSV01000012">
    <property type="protein sequence ID" value="RAR46994.1"/>
    <property type="molecule type" value="Genomic_DNA"/>
</dbReference>
<feature type="domain" description="HTH cro/C1-type" evidence="2">
    <location>
        <begin position="10"/>
        <end position="64"/>
    </location>
</feature>
<proteinExistence type="predicted"/>
<evidence type="ECO:0000313" key="4">
    <source>
        <dbReference type="Proteomes" id="UP000249518"/>
    </source>
</evidence>
<dbReference type="SUPFAM" id="SSF47413">
    <property type="entry name" value="lambda repressor-like DNA-binding domains"/>
    <property type="match status" value="1"/>
</dbReference>
<sequence length="264" mass="29887">MKQPELGKIITNLRNEKGLTQEELVDKCNISVRTIQRIEAGEVTPRSFTIKTILAALDYNLENIKALFPDEEKRNWCVSKNQLLALNLAIIAGIIYFFIGFIEVYFDLDIEDFKTVKASTSIYISVKMISLVSMVFLYTGFVVSGTIFSNYLLRISSIVAIFTFGMGYVFDVFTWYNPLDTEEYFLVVLSIIFGCAYVLNGIGVLRLKSHVEKNLPTLTGIVLIVTGATFIVVFLFLIGVFLLIPLTILQIILLYKIKEELAKQ</sequence>
<dbReference type="RefSeq" id="WP_181456949.1">
    <property type="nucleotide sequence ID" value="NZ_QLSV01000012.1"/>
</dbReference>
<dbReference type="SMART" id="SM00530">
    <property type="entry name" value="HTH_XRE"/>
    <property type="match status" value="1"/>
</dbReference>